<comment type="subcellular location">
    <subcellularLocation>
        <location evidence="1">Cytoplasm</location>
    </subcellularLocation>
</comment>
<comment type="similarity">
    <text evidence="2">Belongs to the MAK10 family.</text>
</comment>
<evidence type="ECO:0000256" key="3">
    <source>
        <dbReference type="ARBA" id="ARBA00022490"/>
    </source>
</evidence>
<dbReference type="EMBL" id="CAEY01001120">
    <property type="status" value="NOT_ANNOTATED_CDS"/>
    <property type="molecule type" value="Genomic_DNA"/>
</dbReference>
<dbReference type="InterPro" id="IPR057983">
    <property type="entry name" value="NAA35-like_N"/>
</dbReference>
<dbReference type="InterPro" id="IPR057982">
    <property type="entry name" value="TPR_NAA35"/>
</dbReference>
<reference evidence="7" key="2">
    <citation type="submission" date="2015-06" db="UniProtKB">
        <authorList>
            <consortium name="EnsemblMetazoa"/>
        </authorList>
    </citation>
    <scope>IDENTIFICATION</scope>
</reference>
<dbReference type="PANTHER" id="PTHR21373">
    <property type="entry name" value="GLUCOSE REPRESSIBLE PROTEIN MAK10"/>
    <property type="match status" value="1"/>
</dbReference>
<keyword evidence="3" id="KW-0963">Cytoplasm</keyword>
<proteinExistence type="inferred from homology"/>
<sequence>MFGLFEAMSAIEMMDPKMDAGMVCNRDRKVLNFEQSVEEGKLKIKNLTSEEKIGIIDDTFSCLVTWLEGHSLAQTVFTNLYLHKPLAIEDKCLRSFSLIILKLVEIIRDFVYRGNVFEEEDFQPAFLYPFAMPCTITDSKACGMIRDVEEEMQKKVKSYQRTLNSLNKSRPEELMKTSDNNNKFSCDLAEQKEHQLNLALFARLKFSRLFYQSLIILKKETTAKINVANSTSGHWVEDADKCLQQCSETISIWQQTLSMGIKPEPSSAPTSEYRADYPTIMGFEPLINQRFLPPTFPRYTKMKSRKEAIEYMEHLVSRIRHVCKIFDHIPFQMALDFFTEFSKSSSPPSCVLSRSLLQVLYLPNGIAPLSDLIREDVRNFIKPPSLYQKPSILTNHPEAREVVDIFFERCTRPMSYLLQINGHNRARQRDKLALVLEELATIQEEADKLDSYLNTLSLKMDIPSSHLGYFSAWVLYHILRVMIQYLLSGFELELYSTHEYPYIFWYLYEFLYSWMASTLYRAKSFIAEQDAISELRNKSVNKKVKSKKRKQKPHEREWTLNSAFQQLCGGYYKTVSAFRLEGKLKTPWSSASKEQLRYEHRFMPFLVIAAPPPVPYSQYREAVERDKCGDVKETIAELYATACKCFHRAKETFESSGFCFKIDL</sequence>
<evidence type="ECO:0000256" key="1">
    <source>
        <dbReference type="ARBA" id="ARBA00004496"/>
    </source>
</evidence>
<dbReference type="EnsemblMetazoa" id="tetur03g03260.1">
    <property type="protein sequence ID" value="tetur03g03260.1"/>
    <property type="gene ID" value="tetur03g03260"/>
</dbReference>
<reference evidence="8" key="1">
    <citation type="submission" date="2011-08" db="EMBL/GenBank/DDBJ databases">
        <authorList>
            <person name="Rombauts S."/>
        </authorList>
    </citation>
    <scope>NUCLEOTIDE SEQUENCE</scope>
    <source>
        <strain evidence="8">London</strain>
    </source>
</reference>
<dbReference type="PANTHER" id="PTHR21373:SF0">
    <property type="entry name" value="N-ALPHA-ACETYLTRANSFERASE 35, NATC AUXILIARY SUBUNIT"/>
    <property type="match status" value="1"/>
</dbReference>
<dbReference type="AlphaFoldDB" id="T1JZA6"/>
<evidence type="ECO:0000259" key="6">
    <source>
        <dbReference type="Pfam" id="PF25789"/>
    </source>
</evidence>
<name>T1JZA6_TETUR</name>
<organism evidence="7 8">
    <name type="scientific">Tetranychus urticae</name>
    <name type="common">Two-spotted spider mite</name>
    <dbReference type="NCBI Taxonomy" id="32264"/>
    <lineage>
        <taxon>Eukaryota</taxon>
        <taxon>Metazoa</taxon>
        <taxon>Ecdysozoa</taxon>
        <taxon>Arthropoda</taxon>
        <taxon>Chelicerata</taxon>
        <taxon>Arachnida</taxon>
        <taxon>Acari</taxon>
        <taxon>Acariformes</taxon>
        <taxon>Trombidiformes</taxon>
        <taxon>Prostigmata</taxon>
        <taxon>Eleutherengona</taxon>
        <taxon>Raphignathae</taxon>
        <taxon>Tetranychoidea</taxon>
        <taxon>Tetranychidae</taxon>
        <taxon>Tetranychus</taxon>
    </lineage>
</organism>
<dbReference type="InterPro" id="IPR007244">
    <property type="entry name" value="Naa35_N"/>
</dbReference>
<dbReference type="GO" id="GO:0031417">
    <property type="term" value="C:NatC complex"/>
    <property type="evidence" value="ECO:0007669"/>
    <property type="project" value="InterPro"/>
</dbReference>
<evidence type="ECO:0000313" key="7">
    <source>
        <dbReference type="EnsemblMetazoa" id="tetur03g03260.1"/>
    </source>
</evidence>
<protein>
    <recommendedName>
        <fullName evidence="4">Protein MAK10 homolog</fullName>
    </recommendedName>
</protein>
<evidence type="ECO:0000256" key="4">
    <source>
        <dbReference type="ARBA" id="ARBA00030494"/>
    </source>
</evidence>
<dbReference type="eggNOG" id="KOG2343">
    <property type="taxonomic scope" value="Eukaryota"/>
</dbReference>
<feature type="domain" description="NAA35-like TPR repeats" evidence="6">
    <location>
        <begin position="321"/>
        <end position="655"/>
    </location>
</feature>
<accession>T1JZA6</accession>
<feature type="domain" description="NAA35-like N-terminal" evidence="5">
    <location>
        <begin position="2"/>
        <end position="92"/>
    </location>
</feature>
<dbReference type="STRING" id="32264.T1JZA6"/>
<dbReference type="Pfam" id="PF04112">
    <property type="entry name" value="Mak10"/>
    <property type="match status" value="1"/>
</dbReference>
<dbReference type="HOGENOM" id="CLU_011757_1_1_1"/>
<evidence type="ECO:0000313" key="8">
    <source>
        <dbReference type="Proteomes" id="UP000015104"/>
    </source>
</evidence>
<evidence type="ECO:0000256" key="2">
    <source>
        <dbReference type="ARBA" id="ARBA00006289"/>
    </source>
</evidence>
<dbReference type="Proteomes" id="UP000015104">
    <property type="component" value="Unassembled WGS sequence"/>
</dbReference>
<keyword evidence="8" id="KW-1185">Reference proteome</keyword>
<dbReference type="Pfam" id="PF25789">
    <property type="entry name" value="TPR_NAA35"/>
    <property type="match status" value="1"/>
</dbReference>
<evidence type="ECO:0000259" key="5">
    <source>
        <dbReference type="Pfam" id="PF04112"/>
    </source>
</evidence>